<dbReference type="Proteomes" id="UP000305848">
    <property type="component" value="Unassembled WGS sequence"/>
</dbReference>
<protein>
    <recommendedName>
        <fullName evidence="4">DUF4907 domain-containing protein</fullName>
    </recommendedName>
</protein>
<keyword evidence="1" id="KW-0732">Signal</keyword>
<reference evidence="2 3" key="1">
    <citation type="submission" date="2019-05" db="EMBL/GenBank/DDBJ databases">
        <title>Panacibacter sp. strain 17mud1-8 Genome sequencing and assembly.</title>
        <authorList>
            <person name="Chhetri G."/>
        </authorList>
    </citation>
    <scope>NUCLEOTIDE SEQUENCE [LARGE SCALE GENOMIC DNA]</scope>
    <source>
        <strain evidence="2 3">17mud1-8</strain>
    </source>
</reference>
<keyword evidence="3" id="KW-1185">Reference proteome</keyword>
<feature type="chain" id="PRO_5020646380" description="DUF4907 domain-containing protein" evidence="1">
    <location>
        <begin position="26"/>
        <end position="126"/>
    </location>
</feature>
<evidence type="ECO:0000256" key="1">
    <source>
        <dbReference type="SAM" id="SignalP"/>
    </source>
</evidence>
<organism evidence="2 3">
    <name type="scientific">Ilyomonas limi</name>
    <dbReference type="NCBI Taxonomy" id="2575867"/>
    <lineage>
        <taxon>Bacteria</taxon>
        <taxon>Pseudomonadati</taxon>
        <taxon>Bacteroidota</taxon>
        <taxon>Chitinophagia</taxon>
        <taxon>Chitinophagales</taxon>
        <taxon>Chitinophagaceae</taxon>
        <taxon>Ilyomonas</taxon>
    </lineage>
</organism>
<dbReference type="EMBL" id="SZQL01000005">
    <property type="protein sequence ID" value="TKK69321.1"/>
    <property type="molecule type" value="Genomic_DNA"/>
</dbReference>
<name>A0A4U3L2E1_9BACT</name>
<dbReference type="RefSeq" id="WP_137261316.1">
    <property type="nucleotide sequence ID" value="NZ_SZQL01000005.1"/>
</dbReference>
<comment type="caution">
    <text evidence="2">The sequence shown here is derived from an EMBL/GenBank/DDBJ whole genome shotgun (WGS) entry which is preliminary data.</text>
</comment>
<proteinExistence type="predicted"/>
<evidence type="ECO:0008006" key="4">
    <source>
        <dbReference type="Google" id="ProtNLM"/>
    </source>
</evidence>
<dbReference type="AlphaFoldDB" id="A0A4U3L2E1"/>
<dbReference type="OrthoDB" id="674043at2"/>
<gene>
    <name evidence="2" type="ORF">FC093_08375</name>
</gene>
<accession>A0A4U3L2E1</accession>
<sequence>MKAKKILRNACIFSVVLLVSTSTFAQQQKQALPSNPSQKAMPANSGENSYSFKLYNAPNNAYGYDIYKDGKPVYHQFVLVFISKEGKRFIATKPQTKKAALLAIEKIKKGQSPLLSGEELKKIVAL</sequence>
<evidence type="ECO:0000313" key="2">
    <source>
        <dbReference type="EMBL" id="TKK69321.1"/>
    </source>
</evidence>
<evidence type="ECO:0000313" key="3">
    <source>
        <dbReference type="Proteomes" id="UP000305848"/>
    </source>
</evidence>
<feature type="signal peptide" evidence="1">
    <location>
        <begin position="1"/>
        <end position="25"/>
    </location>
</feature>